<dbReference type="OrthoDB" id="5858020at2759"/>
<reference evidence="3" key="1">
    <citation type="submission" date="2020-10" db="EMBL/GenBank/DDBJ databases">
        <authorList>
            <person name="Kikuchi T."/>
        </authorList>
    </citation>
    <scope>NUCLEOTIDE SEQUENCE</scope>
    <source>
        <strain evidence="3">NKZ352</strain>
    </source>
</reference>
<name>A0A8S1GX11_9PELO</name>
<dbReference type="PANTHER" id="PTHR21629:SF5">
    <property type="entry name" value="C6 DOMAIN-CONTAINING PROTEIN"/>
    <property type="match status" value="1"/>
</dbReference>
<protein>
    <recommendedName>
        <fullName evidence="2">C6 domain-containing protein</fullName>
    </recommendedName>
</protein>
<feature type="signal peptide" evidence="1">
    <location>
        <begin position="1"/>
        <end position="23"/>
    </location>
</feature>
<evidence type="ECO:0000313" key="4">
    <source>
        <dbReference type="Proteomes" id="UP000835052"/>
    </source>
</evidence>
<dbReference type="InterPro" id="IPR002601">
    <property type="entry name" value="C6_domain"/>
</dbReference>
<sequence>MYIPAFIGATLALVHLSSQCARTVPGDTATTPPTSVTTVAPGTGCKSCTDATPTIIAESVGTKPFTSMTIDPSGTCSIYHFVCDGNEPGDAVIISYNRDAAGTDQGNDKLVSDLLCNDQGQWTKSNIVITEIECQST</sequence>
<dbReference type="EMBL" id="CAJGYM010000006">
    <property type="protein sequence ID" value="CAD6187544.1"/>
    <property type="molecule type" value="Genomic_DNA"/>
</dbReference>
<dbReference type="SMART" id="SM01048">
    <property type="entry name" value="C6"/>
    <property type="match status" value="1"/>
</dbReference>
<accession>A0A8S1GX11</accession>
<proteinExistence type="predicted"/>
<keyword evidence="1" id="KW-0732">Signal</keyword>
<evidence type="ECO:0000256" key="1">
    <source>
        <dbReference type="SAM" id="SignalP"/>
    </source>
</evidence>
<feature type="domain" description="C6" evidence="2">
    <location>
        <begin position="45"/>
        <end position="134"/>
    </location>
</feature>
<gene>
    <name evidence="3" type="ORF">CAUJ_LOCUS3463</name>
</gene>
<dbReference type="PANTHER" id="PTHR21629">
    <property type="entry name" value="C6 DOMAIN-CONTAINING PROTEIN"/>
    <property type="match status" value="1"/>
</dbReference>
<dbReference type="Pfam" id="PF01681">
    <property type="entry name" value="C6"/>
    <property type="match status" value="1"/>
</dbReference>
<organism evidence="3 4">
    <name type="scientific">Caenorhabditis auriculariae</name>
    <dbReference type="NCBI Taxonomy" id="2777116"/>
    <lineage>
        <taxon>Eukaryota</taxon>
        <taxon>Metazoa</taxon>
        <taxon>Ecdysozoa</taxon>
        <taxon>Nematoda</taxon>
        <taxon>Chromadorea</taxon>
        <taxon>Rhabditida</taxon>
        <taxon>Rhabditina</taxon>
        <taxon>Rhabditomorpha</taxon>
        <taxon>Rhabditoidea</taxon>
        <taxon>Rhabditidae</taxon>
        <taxon>Peloderinae</taxon>
        <taxon>Caenorhabditis</taxon>
    </lineage>
</organism>
<evidence type="ECO:0000259" key="2">
    <source>
        <dbReference type="SMART" id="SM01048"/>
    </source>
</evidence>
<keyword evidence="4" id="KW-1185">Reference proteome</keyword>
<dbReference type="AlphaFoldDB" id="A0A8S1GX11"/>
<dbReference type="Proteomes" id="UP000835052">
    <property type="component" value="Unassembled WGS sequence"/>
</dbReference>
<comment type="caution">
    <text evidence="3">The sequence shown here is derived from an EMBL/GenBank/DDBJ whole genome shotgun (WGS) entry which is preliminary data.</text>
</comment>
<feature type="chain" id="PRO_5035773837" description="C6 domain-containing protein" evidence="1">
    <location>
        <begin position="24"/>
        <end position="137"/>
    </location>
</feature>
<evidence type="ECO:0000313" key="3">
    <source>
        <dbReference type="EMBL" id="CAD6187544.1"/>
    </source>
</evidence>